<dbReference type="InterPro" id="IPR036249">
    <property type="entry name" value="Thioredoxin-like_sf"/>
</dbReference>
<feature type="domain" description="Glutaredoxin" evidence="8">
    <location>
        <begin position="20"/>
        <end position="85"/>
    </location>
</feature>
<evidence type="ECO:0000256" key="3">
    <source>
        <dbReference type="ARBA" id="ARBA00022982"/>
    </source>
</evidence>
<keyword evidence="5" id="KW-0676">Redox-active center</keyword>
<evidence type="ECO:0000313" key="10">
    <source>
        <dbReference type="Proteomes" id="UP000095009"/>
    </source>
</evidence>
<evidence type="ECO:0000256" key="1">
    <source>
        <dbReference type="ARBA" id="ARBA00000217"/>
    </source>
</evidence>
<dbReference type="PROSITE" id="PS00195">
    <property type="entry name" value="GLUTAREDOXIN_1"/>
    <property type="match status" value="1"/>
</dbReference>
<dbReference type="InterPro" id="IPR014025">
    <property type="entry name" value="Glutaredoxin_subgr"/>
</dbReference>
<dbReference type="GO" id="GO:0004364">
    <property type="term" value="F:glutathione transferase activity"/>
    <property type="evidence" value="ECO:0007669"/>
    <property type="project" value="UniProtKB-EC"/>
</dbReference>
<dbReference type="CDD" id="cd03419">
    <property type="entry name" value="GRX_GRXh_1_2_like"/>
    <property type="match status" value="1"/>
</dbReference>
<organism evidence="9 10">
    <name type="scientific">Nadsonia fulvescens var. elongata DSM 6958</name>
    <dbReference type="NCBI Taxonomy" id="857566"/>
    <lineage>
        <taxon>Eukaryota</taxon>
        <taxon>Fungi</taxon>
        <taxon>Dikarya</taxon>
        <taxon>Ascomycota</taxon>
        <taxon>Saccharomycotina</taxon>
        <taxon>Dipodascomycetes</taxon>
        <taxon>Dipodascales</taxon>
        <taxon>Dipodascales incertae sedis</taxon>
        <taxon>Nadsonia</taxon>
    </lineage>
</organism>
<dbReference type="Proteomes" id="UP000095009">
    <property type="component" value="Unassembled WGS sequence"/>
</dbReference>
<dbReference type="GO" id="GO:0005737">
    <property type="term" value="C:cytoplasm"/>
    <property type="evidence" value="ECO:0007669"/>
    <property type="project" value="TreeGrafter"/>
</dbReference>
<keyword evidence="3" id="KW-0249">Electron transport</keyword>
<dbReference type="GO" id="GO:0034599">
    <property type="term" value="P:cellular response to oxidative stress"/>
    <property type="evidence" value="ECO:0007669"/>
    <property type="project" value="TreeGrafter"/>
</dbReference>
<keyword evidence="4" id="KW-1015">Disulfide bond</keyword>
<protein>
    <submittedName>
        <fullName evidence="9">Glutaredoxin</fullName>
    </submittedName>
</protein>
<proteinExistence type="predicted"/>
<dbReference type="STRING" id="857566.A0A1E3PG91"/>
<accession>A0A1E3PG91</accession>
<dbReference type="InterPro" id="IPR002109">
    <property type="entry name" value="Glutaredoxin"/>
</dbReference>
<evidence type="ECO:0000256" key="6">
    <source>
        <dbReference type="ARBA" id="ARBA00035808"/>
    </source>
</evidence>
<dbReference type="EMBL" id="KV454412">
    <property type="protein sequence ID" value="ODQ64425.1"/>
    <property type="molecule type" value="Genomic_DNA"/>
</dbReference>
<dbReference type="SUPFAM" id="SSF52833">
    <property type="entry name" value="Thioredoxin-like"/>
    <property type="match status" value="1"/>
</dbReference>
<keyword evidence="2" id="KW-0813">Transport</keyword>
<keyword evidence="10" id="KW-1185">Reference proteome</keyword>
<dbReference type="NCBIfam" id="TIGR02180">
    <property type="entry name" value="GRX_euk"/>
    <property type="match status" value="1"/>
</dbReference>
<evidence type="ECO:0000256" key="2">
    <source>
        <dbReference type="ARBA" id="ARBA00022448"/>
    </source>
</evidence>
<dbReference type="FunFam" id="3.40.30.10:FF:000026">
    <property type="entry name" value="Glutaredoxin 2"/>
    <property type="match status" value="1"/>
</dbReference>
<dbReference type="GO" id="GO:0005634">
    <property type="term" value="C:nucleus"/>
    <property type="evidence" value="ECO:0007669"/>
    <property type="project" value="TreeGrafter"/>
</dbReference>
<comment type="catalytic activity">
    <reaction evidence="6">
        <text>1-chloro-2,4-dinitrobenzene + glutathione = 2,4-dinitrophenyl-S-glutathione + chloride + H(+)</text>
        <dbReference type="Rhea" id="RHEA:51220"/>
        <dbReference type="ChEBI" id="CHEBI:15378"/>
        <dbReference type="ChEBI" id="CHEBI:17996"/>
        <dbReference type="ChEBI" id="CHEBI:34718"/>
        <dbReference type="ChEBI" id="CHEBI:57925"/>
        <dbReference type="ChEBI" id="CHEBI:133977"/>
        <dbReference type="EC" id="2.5.1.18"/>
    </reaction>
</comment>
<evidence type="ECO:0000256" key="4">
    <source>
        <dbReference type="ARBA" id="ARBA00023157"/>
    </source>
</evidence>
<name>A0A1E3PG91_9ASCO</name>
<evidence type="ECO:0000256" key="7">
    <source>
        <dbReference type="ARBA" id="ARBA00047960"/>
    </source>
</evidence>
<gene>
    <name evidence="9" type="ORF">NADFUDRAFT_14914</name>
</gene>
<dbReference type="OrthoDB" id="418495at2759"/>
<comment type="catalytic activity">
    <reaction evidence="1">
        <text>2 glutathione + H2O2 = glutathione disulfide + 2 H2O</text>
        <dbReference type="Rhea" id="RHEA:16833"/>
        <dbReference type="ChEBI" id="CHEBI:15377"/>
        <dbReference type="ChEBI" id="CHEBI:16240"/>
        <dbReference type="ChEBI" id="CHEBI:57925"/>
        <dbReference type="ChEBI" id="CHEBI:58297"/>
        <dbReference type="EC" id="1.11.1.9"/>
    </reaction>
</comment>
<dbReference type="InterPro" id="IPR011899">
    <property type="entry name" value="Glutaredoxin_euk/vir"/>
</dbReference>
<dbReference type="Pfam" id="PF00462">
    <property type="entry name" value="Glutaredoxin"/>
    <property type="match status" value="1"/>
</dbReference>
<dbReference type="PROSITE" id="PS51354">
    <property type="entry name" value="GLUTAREDOXIN_2"/>
    <property type="match status" value="1"/>
</dbReference>
<sequence>MSTVTVSNLKEKVSSAKLFVASKTYCPYCSKAKNTLASYGITKSTPGVIILELDEISEGAAIQKELFEISGQKTVPNIYIGGKHIGGNSDLQDLQSQDKLEELLK</sequence>
<dbReference type="PRINTS" id="PR00160">
    <property type="entry name" value="GLUTAREDOXIN"/>
</dbReference>
<dbReference type="InterPro" id="IPR011767">
    <property type="entry name" value="GLR_AS"/>
</dbReference>
<dbReference type="GO" id="GO:0004602">
    <property type="term" value="F:glutathione peroxidase activity"/>
    <property type="evidence" value="ECO:0007669"/>
    <property type="project" value="UniProtKB-EC"/>
</dbReference>
<dbReference type="PANTHER" id="PTHR45694:SF18">
    <property type="entry name" value="GLUTAREDOXIN-1-RELATED"/>
    <property type="match status" value="1"/>
</dbReference>
<feature type="non-terminal residue" evidence="9">
    <location>
        <position position="105"/>
    </location>
</feature>
<dbReference type="PANTHER" id="PTHR45694">
    <property type="entry name" value="GLUTAREDOXIN 2"/>
    <property type="match status" value="1"/>
</dbReference>
<dbReference type="AlphaFoldDB" id="A0A1E3PG91"/>
<evidence type="ECO:0000259" key="8">
    <source>
        <dbReference type="Pfam" id="PF00462"/>
    </source>
</evidence>
<dbReference type="Gene3D" id="3.40.30.10">
    <property type="entry name" value="Glutaredoxin"/>
    <property type="match status" value="1"/>
</dbReference>
<dbReference type="GO" id="GO:0015038">
    <property type="term" value="F:glutathione disulfide oxidoreductase activity"/>
    <property type="evidence" value="ECO:0007669"/>
    <property type="project" value="TreeGrafter"/>
</dbReference>
<evidence type="ECO:0000313" key="9">
    <source>
        <dbReference type="EMBL" id="ODQ64425.1"/>
    </source>
</evidence>
<comment type="catalytic activity">
    <reaction evidence="7">
        <text>RX + glutathione = an S-substituted glutathione + a halide anion + H(+)</text>
        <dbReference type="Rhea" id="RHEA:16437"/>
        <dbReference type="ChEBI" id="CHEBI:15378"/>
        <dbReference type="ChEBI" id="CHEBI:16042"/>
        <dbReference type="ChEBI" id="CHEBI:17792"/>
        <dbReference type="ChEBI" id="CHEBI:57925"/>
        <dbReference type="ChEBI" id="CHEBI:90779"/>
        <dbReference type="EC" id="2.5.1.18"/>
    </reaction>
</comment>
<evidence type="ECO:0000256" key="5">
    <source>
        <dbReference type="ARBA" id="ARBA00023284"/>
    </source>
</evidence>
<reference evidence="9 10" key="1">
    <citation type="journal article" date="2016" name="Proc. Natl. Acad. Sci. U.S.A.">
        <title>Comparative genomics of biotechnologically important yeasts.</title>
        <authorList>
            <person name="Riley R."/>
            <person name="Haridas S."/>
            <person name="Wolfe K.H."/>
            <person name="Lopes M.R."/>
            <person name="Hittinger C.T."/>
            <person name="Goeker M."/>
            <person name="Salamov A.A."/>
            <person name="Wisecaver J.H."/>
            <person name="Long T.M."/>
            <person name="Calvey C.H."/>
            <person name="Aerts A.L."/>
            <person name="Barry K.W."/>
            <person name="Choi C."/>
            <person name="Clum A."/>
            <person name="Coughlan A.Y."/>
            <person name="Deshpande S."/>
            <person name="Douglass A.P."/>
            <person name="Hanson S.J."/>
            <person name="Klenk H.-P."/>
            <person name="LaButti K.M."/>
            <person name="Lapidus A."/>
            <person name="Lindquist E.A."/>
            <person name="Lipzen A.M."/>
            <person name="Meier-Kolthoff J.P."/>
            <person name="Ohm R.A."/>
            <person name="Otillar R.P."/>
            <person name="Pangilinan J.L."/>
            <person name="Peng Y."/>
            <person name="Rokas A."/>
            <person name="Rosa C.A."/>
            <person name="Scheuner C."/>
            <person name="Sibirny A.A."/>
            <person name="Slot J.C."/>
            <person name="Stielow J.B."/>
            <person name="Sun H."/>
            <person name="Kurtzman C.P."/>
            <person name="Blackwell M."/>
            <person name="Grigoriev I.V."/>
            <person name="Jeffries T.W."/>
        </authorList>
    </citation>
    <scope>NUCLEOTIDE SEQUENCE [LARGE SCALE GENOMIC DNA]</scope>
    <source>
        <strain evidence="9 10">DSM 6958</strain>
    </source>
</reference>